<evidence type="ECO:0000313" key="2">
    <source>
        <dbReference type="EMBL" id="GGJ36528.1"/>
    </source>
</evidence>
<gene>
    <name evidence="2" type="ORF">GCM10012282_36520</name>
</gene>
<accession>A0A917KYX1</accession>
<organism evidence="2 3">
    <name type="scientific">Streptomyces lacrimifluminis</name>
    <dbReference type="NCBI Taxonomy" id="1500077"/>
    <lineage>
        <taxon>Bacteria</taxon>
        <taxon>Bacillati</taxon>
        <taxon>Actinomycetota</taxon>
        <taxon>Actinomycetes</taxon>
        <taxon>Kitasatosporales</taxon>
        <taxon>Streptomycetaceae</taxon>
        <taxon>Streptomyces</taxon>
    </lineage>
</organism>
<evidence type="ECO:0000313" key="3">
    <source>
        <dbReference type="Proteomes" id="UP000625682"/>
    </source>
</evidence>
<protein>
    <recommendedName>
        <fullName evidence="4">2,3-diaminopropionate biosynthesis protein SbnB</fullName>
    </recommendedName>
</protein>
<evidence type="ECO:0000256" key="1">
    <source>
        <dbReference type="SAM" id="MobiDB-lite"/>
    </source>
</evidence>
<proteinExistence type="predicted"/>
<name>A0A917KYX1_9ACTN</name>
<dbReference type="Gene3D" id="3.30.1780.10">
    <property type="entry name" value="ornithine cyclodeaminase, domain 1"/>
    <property type="match status" value="1"/>
</dbReference>
<evidence type="ECO:0008006" key="4">
    <source>
        <dbReference type="Google" id="ProtNLM"/>
    </source>
</evidence>
<dbReference type="InterPro" id="IPR023401">
    <property type="entry name" value="ODC_N"/>
</dbReference>
<comment type="caution">
    <text evidence="2">The sequence shown here is derived from an EMBL/GenBank/DDBJ whole genome shotgun (WGS) entry which is preliminary data.</text>
</comment>
<dbReference type="Proteomes" id="UP000625682">
    <property type="component" value="Unassembled WGS sequence"/>
</dbReference>
<keyword evidence="3" id="KW-1185">Reference proteome</keyword>
<feature type="region of interest" description="Disordered" evidence="1">
    <location>
        <begin position="87"/>
        <end position="107"/>
    </location>
</feature>
<sequence>MSPVPSFSVISGAQVDGVLSGQEKEVLRLVENAYRLHGEGATINPDSYFLRFPDRPSSRIIALPASVGGDVDVHGIKWISSFPENVEQGIPRAGPPTTCRPHGRRAR</sequence>
<reference evidence="2" key="1">
    <citation type="journal article" date="2014" name="Int. J. Syst. Evol. Microbiol.">
        <title>Complete genome sequence of Corynebacterium casei LMG S-19264T (=DSM 44701T), isolated from a smear-ripened cheese.</title>
        <authorList>
            <consortium name="US DOE Joint Genome Institute (JGI-PGF)"/>
            <person name="Walter F."/>
            <person name="Albersmeier A."/>
            <person name="Kalinowski J."/>
            <person name="Ruckert C."/>
        </authorList>
    </citation>
    <scope>NUCLEOTIDE SEQUENCE</scope>
    <source>
        <strain evidence="2">CGMCC 4.7272</strain>
    </source>
</reference>
<dbReference type="AlphaFoldDB" id="A0A917KYX1"/>
<dbReference type="EMBL" id="BMMU01000011">
    <property type="protein sequence ID" value="GGJ36528.1"/>
    <property type="molecule type" value="Genomic_DNA"/>
</dbReference>
<dbReference type="InterPro" id="IPR036291">
    <property type="entry name" value="NAD(P)-bd_dom_sf"/>
</dbReference>
<dbReference type="SUPFAM" id="SSF51735">
    <property type="entry name" value="NAD(P)-binding Rossmann-fold domains"/>
    <property type="match status" value="1"/>
</dbReference>
<reference evidence="2" key="2">
    <citation type="submission" date="2020-09" db="EMBL/GenBank/DDBJ databases">
        <authorList>
            <person name="Sun Q."/>
            <person name="Zhou Y."/>
        </authorList>
    </citation>
    <scope>NUCLEOTIDE SEQUENCE</scope>
    <source>
        <strain evidence="2">CGMCC 4.7272</strain>
    </source>
</reference>